<proteinExistence type="predicted"/>
<evidence type="ECO:0000313" key="1">
    <source>
        <dbReference type="EMBL" id="JAE25722.1"/>
    </source>
</evidence>
<reference evidence="1" key="2">
    <citation type="journal article" date="2015" name="Data Brief">
        <title>Shoot transcriptome of the giant reed, Arundo donax.</title>
        <authorList>
            <person name="Barrero R.A."/>
            <person name="Guerrero F.D."/>
            <person name="Moolhuijzen P."/>
            <person name="Goolsby J.A."/>
            <person name="Tidwell J."/>
            <person name="Bellgard S.E."/>
            <person name="Bellgard M.I."/>
        </authorList>
    </citation>
    <scope>NUCLEOTIDE SEQUENCE</scope>
    <source>
        <tissue evidence="1">Shoot tissue taken approximately 20 cm above the soil surface</tissue>
    </source>
</reference>
<dbReference type="AlphaFoldDB" id="A0A0A9GML8"/>
<protein>
    <submittedName>
        <fullName evidence="1">Uncharacterized protein</fullName>
    </submittedName>
</protein>
<name>A0A0A9GML8_ARUDO</name>
<sequence>MSSSLKLPPYVIGLGPVSCMDGIIPSYYFMPETSVSTECQPDIMEVLASG</sequence>
<dbReference type="EMBL" id="GBRH01172174">
    <property type="protein sequence ID" value="JAE25722.1"/>
    <property type="molecule type" value="Transcribed_RNA"/>
</dbReference>
<reference evidence="1" key="1">
    <citation type="submission" date="2014-09" db="EMBL/GenBank/DDBJ databases">
        <authorList>
            <person name="Magalhaes I.L.F."/>
            <person name="Oliveira U."/>
            <person name="Santos F.R."/>
            <person name="Vidigal T.H.D.A."/>
            <person name="Brescovit A.D."/>
            <person name="Santos A.J."/>
        </authorList>
    </citation>
    <scope>NUCLEOTIDE SEQUENCE</scope>
    <source>
        <tissue evidence="1">Shoot tissue taken approximately 20 cm above the soil surface</tissue>
    </source>
</reference>
<organism evidence="1">
    <name type="scientific">Arundo donax</name>
    <name type="common">Giant reed</name>
    <name type="synonym">Donax arundinaceus</name>
    <dbReference type="NCBI Taxonomy" id="35708"/>
    <lineage>
        <taxon>Eukaryota</taxon>
        <taxon>Viridiplantae</taxon>
        <taxon>Streptophyta</taxon>
        <taxon>Embryophyta</taxon>
        <taxon>Tracheophyta</taxon>
        <taxon>Spermatophyta</taxon>
        <taxon>Magnoliopsida</taxon>
        <taxon>Liliopsida</taxon>
        <taxon>Poales</taxon>
        <taxon>Poaceae</taxon>
        <taxon>PACMAD clade</taxon>
        <taxon>Arundinoideae</taxon>
        <taxon>Arundineae</taxon>
        <taxon>Arundo</taxon>
    </lineage>
</organism>
<accession>A0A0A9GML8</accession>